<name>A0A6J6RZ19_9ZZZZ</name>
<dbReference type="InterPro" id="IPR050789">
    <property type="entry name" value="Diverse_Enzym_Activities"/>
</dbReference>
<proteinExistence type="predicted"/>
<dbReference type="AlphaFoldDB" id="A0A6J6RZ19"/>
<protein>
    <submittedName>
        <fullName evidence="2">Unannotated protein</fullName>
    </submittedName>
</protein>
<dbReference type="InterPro" id="IPR001466">
    <property type="entry name" value="Beta-lactam-related"/>
</dbReference>
<dbReference type="PANTHER" id="PTHR43283">
    <property type="entry name" value="BETA-LACTAMASE-RELATED"/>
    <property type="match status" value="1"/>
</dbReference>
<dbReference type="Gene3D" id="3.40.710.10">
    <property type="entry name" value="DD-peptidase/beta-lactamase superfamily"/>
    <property type="match status" value="1"/>
</dbReference>
<dbReference type="Pfam" id="PF00144">
    <property type="entry name" value="Beta-lactamase"/>
    <property type="match status" value="1"/>
</dbReference>
<feature type="domain" description="Beta-lactamase-related" evidence="1">
    <location>
        <begin position="14"/>
        <end position="341"/>
    </location>
</feature>
<gene>
    <name evidence="2" type="ORF">UFOPK2602_02154</name>
</gene>
<evidence type="ECO:0000313" key="2">
    <source>
        <dbReference type="EMBL" id="CAB4727675.1"/>
    </source>
</evidence>
<dbReference type="SUPFAM" id="SSF56601">
    <property type="entry name" value="beta-lactamase/transpeptidase-like"/>
    <property type="match status" value="1"/>
</dbReference>
<dbReference type="EMBL" id="CAEZXX010000203">
    <property type="protein sequence ID" value="CAB4727675.1"/>
    <property type="molecule type" value="Genomic_DNA"/>
</dbReference>
<sequence>MGESVDFSGADRLAARVRDEVDSGRSLGTQFALARNGSVIAEGYFGEATPDTRFCMFSATKALVSATCIPFVESGALDPSRPVAHYIPEFAGNGKDHVLVEHVMLMQGGFPYAPMGPKQWATSEGRRERMAGWRLDWEPGTRCAYHPMAAHWVLAELISTVTGRPYTDVVHETLTSPLGLAPLIGPSVVEDPCHDVRATGERPPDSAIAEVLGGMHYVMPSTISLDALLVMNHPATRIAGVPGGGGFARAGEIALVYQRLLALPAVAFEIRNRMVSDTDNVVANRSLAFVIAGDDGFAAHRWMAGPSPRAFGHMGAGGQIAWADPDTGLSFAFVHDTLDQDPRTDFLRSQDLSTLASACV</sequence>
<evidence type="ECO:0000259" key="1">
    <source>
        <dbReference type="Pfam" id="PF00144"/>
    </source>
</evidence>
<accession>A0A6J6RZ19</accession>
<dbReference type="PANTHER" id="PTHR43283:SF7">
    <property type="entry name" value="BETA-LACTAMASE-RELATED DOMAIN-CONTAINING PROTEIN"/>
    <property type="match status" value="1"/>
</dbReference>
<reference evidence="2" key="1">
    <citation type="submission" date="2020-05" db="EMBL/GenBank/DDBJ databases">
        <authorList>
            <person name="Chiriac C."/>
            <person name="Salcher M."/>
            <person name="Ghai R."/>
            <person name="Kavagutti S V."/>
        </authorList>
    </citation>
    <scope>NUCLEOTIDE SEQUENCE</scope>
</reference>
<dbReference type="InterPro" id="IPR012338">
    <property type="entry name" value="Beta-lactam/transpept-like"/>
</dbReference>
<organism evidence="2">
    <name type="scientific">freshwater metagenome</name>
    <dbReference type="NCBI Taxonomy" id="449393"/>
    <lineage>
        <taxon>unclassified sequences</taxon>
        <taxon>metagenomes</taxon>
        <taxon>ecological metagenomes</taxon>
    </lineage>
</organism>